<accession>A0A3N0DWY3</accession>
<keyword evidence="2" id="KW-0813">Transport</keyword>
<gene>
    <name evidence="11" type="ORF">EFL95_14450</name>
</gene>
<feature type="transmembrane region" description="Helical" evidence="10">
    <location>
        <begin position="59"/>
        <end position="80"/>
    </location>
</feature>
<comment type="caution">
    <text evidence="11">The sequence shown here is derived from an EMBL/GenBank/DDBJ whole genome shotgun (WGS) entry which is preliminary data.</text>
</comment>
<keyword evidence="5" id="KW-0029">Amino-acid transport</keyword>
<evidence type="ECO:0000256" key="8">
    <source>
        <dbReference type="ARBA" id="ARBA00037998"/>
    </source>
</evidence>
<evidence type="ECO:0000256" key="2">
    <source>
        <dbReference type="ARBA" id="ARBA00022448"/>
    </source>
</evidence>
<protein>
    <submittedName>
        <fullName evidence="11">Inner-membrane translocator</fullName>
    </submittedName>
</protein>
<feature type="transmembrane region" description="Helical" evidence="10">
    <location>
        <begin position="507"/>
        <end position="531"/>
    </location>
</feature>
<feature type="transmembrane region" description="Helical" evidence="10">
    <location>
        <begin position="412"/>
        <end position="434"/>
    </location>
</feature>
<organism evidence="11 12">
    <name type="scientific">Nocardioides marmorisolisilvae</name>
    <dbReference type="NCBI Taxonomy" id="1542737"/>
    <lineage>
        <taxon>Bacteria</taxon>
        <taxon>Bacillati</taxon>
        <taxon>Actinomycetota</taxon>
        <taxon>Actinomycetes</taxon>
        <taxon>Propionibacteriales</taxon>
        <taxon>Nocardioidaceae</taxon>
        <taxon>Nocardioides</taxon>
    </lineage>
</organism>
<keyword evidence="7 10" id="KW-0472">Membrane</keyword>
<evidence type="ECO:0000256" key="5">
    <source>
        <dbReference type="ARBA" id="ARBA00022970"/>
    </source>
</evidence>
<dbReference type="InterPro" id="IPR001851">
    <property type="entry name" value="ABC_transp_permease"/>
</dbReference>
<evidence type="ECO:0000256" key="3">
    <source>
        <dbReference type="ARBA" id="ARBA00022475"/>
    </source>
</evidence>
<feature type="transmembrane region" description="Helical" evidence="10">
    <location>
        <begin position="334"/>
        <end position="353"/>
    </location>
</feature>
<feature type="transmembrane region" description="Helical" evidence="10">
    <location>
        <begin position="581"/>
        <end position="598"/>
    </location>
</feature>
<feature type="transmembrane region" description="Helical" evidence="10">
    <location>
        <begin position="240"/>
        <end position="262"/>
    </location>
</feature>
<proteinExistence type="inferred from homology"/>
<name>A0A3N0DWY3_9ACTN</name>
<feature type="transmembrane region" description="Helical" evidence="10">
    <location>
        <begin position="454"/>
        <end position="476"/>
    </location>
</feature>
<feature type="region of interest" description="Disordered" evidence="9">
    <location>
        <begin position="640"/>
        <end position="670"/>
    </location>
</feature>
<feature type="transmembrane region" description="Helical" evidence="10">
    <location>
        <begin position="268"/>
        <end position="287"/>
    </location>
</feature>
<dbReference type="GO" id="GO:0005886">
    <property type="term" value="C:plasma membrane"/>
    <property type="evidence" value="ECO:0007669"/>
    <property type="project" value="UniProtKB-SubCell"/>
</dbReference>
<dbReference type="GO" id="GO:0006865">
    <property type="term" value="P:amino acid transport"/>
    <property type="evidence" value="ECO:0007669"/>
    <property type="project" value="UniProtKB-KW"/>
</dbReference>
<feature type="transmembrane region" description="Helical" evidence="10">
    <location>
        <begin position="188"/>
        <end position="208"/>
    </location>
</feature>
<dbReference type="GO" id="GO:0015658">
    <property type="term" value="F:branched-chain amino acid transmembrane transporter activity"/>
    <property type="evidence" value="ECO:0007669"/>
    <property type="project" value="InterPro"/>
</dbReference>
<comment type="subcellular location">
    <subcellularLocation>
        <location evidence="1">Cell membrane</location>
        <topology evidence="1">Multi-pass membrane protein</topology>
    </subcellularLocation>
</comment>
<feature type="transmembrane region" description="Helical" evidence="10">
    <location>
        <begin position="537"/>
        <end position="569"/>
    </location>
</feature>
<evidence type="ECO:0000313" key="11">
    <source>
        <dbReference type="EMBL" id="RNL80107.1"/>
    </source>
</evidence>
<evidence type="ECO:0000256" key="10">
    <source>
        <dbReference type="SAM" id="Phobius"/>
    </source>
</evidence>
<sequence length="670" mass="70364">MGAFLSYTVIGIFTGAAYAIAASGLVLTYSTTRVFNIAHGAVGMVFAFLYWDFSVKQGLPVWLSLILVLGVCAPLTGVFIQRVITRGLGNAPVGASLVVTVAMTVMLIGIARQIWPPDARSLEQYFPDHLIHMGSVIVTWQQIITVVVSILVAAGLYVLLSRTRIGTAMRASVDNPDLLHLYGGRSDIVAALAWAVGTSLAALGGILLAPVIGLQYFDLTLLVISAYAAAMLGKLTNLPLTYVGAMGLGLGQSYIVGYLQYIPGHDKLTGLPAVMPALFLFAILVLLPQAPLRIGQVKGLVSAPVPTLGRSAVFGGGLIVVVILMAAGMADSDLLLVGTAATYGIVMLSLVLLTGYGGFVSLAQFTFAGVGAVAYAKLDQPNLFGLLVAVLISAAVGALVALPVLRLTGLYLALATMAFGLLMDKVVFTSSWAFEFNNPLNAKRLSIFGTHVNSIGNYTIMMTVFFVLISLVVVAVRRGPLGRILIATRDSQAACGTLGLDIRWVRVALFASSAGVAGLAGALLAGLRGTIVSNDFIFFNSLLLLVCVAIWGVTSVSGAAMGAIFLMLLNYLPGFLGKNESTQGLLFILLGAGAILIGRNPNGLMFWVFKIPSWIQGGLFPVLADRFPGMALKVRDFAGGDRDDEVIGEPGGAHAHRDEEEVDSDAVAAR</sequence>
<evidence type="ECO:0000256" key="6">
    <source>
        <dbReference type="ARBA" id="ARBA00022989"/>
    </source>
</evidence>
<dbReference type="RefSeq" id="WP_123234609.1">
    <property type="nucleotide sequence ID" value="NZ_RJSG01000002.1"/>
</dbReference>
<dbReference type="Pfam" id="PF02653">
    <property type="entry name" value="BPD_transp_2"/>
    <property type="match status" value="2"/>
</dbReference>
<feature type="transmembrane region" description="Helical" evidence="10">
    <location>
        <begin position="308"/>
        <end position="328"/>
    </location>
</feature>
<dbReference type="PANTHER" id="PTHR11795:SF450">
    <property type="entry name" value="ABC TRANSPORTER PERMEASE PROTEIN"/>
    <property type="match status" value="1"/>
</dbReference>
<feature type="transmembrane region" description="Helical" evidence="10">
    <location>
        <begin position="214"/>
        <end position="233"/>
    </location>
</feature>
<evidence type="ECO:0000256" key="9">
    <source>
        <dbReference type="SAM" id="MobiDB-lite"/>
    </source>
</evidence>
<comment type="similarity">
    <text evidence="8">Belongs to the binding-protein-dependent transport system permease family. LivHM subfamily.</text>
</comment>
<keyword evidence="3" id="KW-1003">Cell membrane</keyword>
<evidence type="ECO:0000256" key="4">
    <source>
        <dbReference type="ARBA" id="ARBA00022692"/>
    </source>
</evidence>
<feature type="transmembrane region" description="Helical" evidence="10">
    <location>
        <begin position="92"/>
        <end position="115"/>
    </location>
</feature>
<dbReference type="Proteomes" id="UP000277094">
    <property type="component" value="Unassembled WGS sequence"/>
</dbReference>
<dbReference type="InterPro" id="IPR052157">
    <property type="entry name" value="BCAA_transport_permease"/>
</dbReference>
<feature type="transmembrane region" description="Helical" evidence="10">
    <location>
        <begin position="34"/>
        <end position="53"/>
    </location>
</feature>
<dbReference type="PANTHER" id="PTHR11795">
    <property type="entry name" value="BRANCHED-CHAIN AMINO ACID TRANSPORT SYSTEM PERMEASE PROTEIN LIVH"/>
    <property type="match status" value="1"/>
</dbReference>
<dbReference type="CDD" id="cd06582">
    <property type="entry name" value="TM_PBP1_LivH_like"/>
    <property type="match status" value="1"/>
</dbReference>
<evidence type="ECO:0000256" key="7">
    <source>
        <dbReference type="ARBA" id="ARBA00023136"/>
    </source>
</evidence>
<feature type="transmembrane region" description="Helical" evidence="10">
    <location>
        <begin position="6"/>
        <end position="27"/>
    </location>
</feature>
<keyword evidence="4 10" id="KW-0812">Transmembrane</keyword>
<keyword evidence="12" id="KW-1185">Reference proteome</keyword>
<feature type="transmembrane region" description="Helical" evidence="10">
    <location>
        <begin position="135"/>
        <end position="160"/>
    </location>
</feature>
<evidence type="ECO:0000313" key="12">
    <source>
        <dbReference type="Proteomes" id="UP000277094"/>
    </source>
</evidence>
<dbReference type="OrthoDB" id="3572933at2"/>
<dbReference type="CDD" id="cd06581">
    <property type="entry name" value="TM_PBP1_LivM_like"/>
    <property type="match status" value="1"/>
</dbReference>
<dbReference type="EMBL" id="RJSG01000002">
    <property type="protein sequence ID" value="RNL80107.1"/>
    <property type="molecule type" value="Genomic_DNA"/>
</dbReference>
<dbReference type="InterPro" id="IPR043428">
    <property type="entry name" value="LivM-like"/>
</dbReference>
<reference evidence="11 12" key="1">
    <citation type="submission" date="2018-11" db="EMBL/GenBank/DDBJ databases">
        <authorList>
            <person name="Li F."/>
        </authorList>
    </citation>
    <scope>NUCLEOTIDE SEQUENCE [LARGE SCALE GENOMIC DNA]</scope>
    <source>
        <strain evidence="11 12">KIS18-7</strain>
    </source>
</reference>
<evidence type="ECO:0000256" key="1">
    <source>
        <dbReference type="ARBA" id="ARBA00004651"/>
    </source>
</evidence>
<feature type="transmembrane region" description="Helical" evidence="10">
    <location>
        <begin position="384"/>
        <end position="405"/>
    </location>
</feature>
<dbReference type="AlphaFoldDB" id="A0A3N0DWY3"/>
<keyword evidence="6 10" id="KW-1133">Transmembrane helix</keyword>